<keyword evidence="4 5" id="KW-0472">Membrane</keyword>
<dbReference type="InterPro" id="IPR051694">
    <property type="entry name" value="Immunoregulatory_rcpt-like"/>
</dbReference>
<dbReference type="SUPFAM" id="SSF48726">
    <property type="entry name" value="Immunoglobulin"/>
    <property type="match status" value="1"/>
</dbReference>
<feature type="domain" description="Immunoglobulin" evidence="6">
    <location>
        <begin position="123"/>
        <end position="234"/>
    </location>
</feature>
<comment type="caution">
    <text evidence="7">The sequence shown here is derived from an EMBL/GenBank/DDBJ whole genome shotgun (WGS) entry which is preliminary data.</text>
</comment>
<dbReference type="GO" id="GO:0016020">
    <property type="term" value="C:membrane"/>
    <property type="evidence" value="ECO:0007669"/>
    <property type="project" value="UniProtKB-SubCell"/>
</dbReference>
<dbReference type="SMART" id="SM00409">
    <property type="entry name" value="IG"/>
    <property type="match status" value="1"/>
</dbReference>
<evidence type="ECO:0000256" key="3">
    <source>
        <dbReference type="ARBA" id="ARBA00022989"/>
    </source>
</evidence>
<dbReference type="GO" id="GO:0042288">
    <property type="term" value="F:MHC class I protein binding"/>
    <property type="evidence" value="ECO:0007669"/>
    <property type="project" value="TreeGrafter"/>
</dbReference>
<organism evidence="7 8">
    <name type="scientific">Myodes glareolus</name>
    <name type="common">Bank vole</name>
    <name type="synonym">Clethrionomys glareolus</name>
    <dbReference type="NCBI Taxonomy" id="447135"/>
    <lineage>
        <taxon>Eukaryota</taxon>
        <taxon>Metazoa</taxon>
        <taxon>Chordata</taxon>
        <taxon>Craniata</taxon>
        <taxon>Vertebrata</taxon>
        <taxon>Euteleostomi</taxon>
        <taxon>Mammalia</taxon>
        <taxon>Eutheria</taxon>
        <taxon>Euarchontoglires</taxon>
        <taxon>Glires</taxon>
        <taxon>Rodentia</taxon>
        <taxon>Myomorpha</taxon>
        <taxon>Muroidea</taxon>
        <taxon>Cricetidae</taxon>
        <taxon>Arvicolinae</taxon>
        <taxon>Myodes</taxon>
    </lineage>
</organism>
<comment type="subcellular location">
    <subcellularLocation>
        <location evidence="1">Membrane</location>
        <topology evidence="1">Single-pass membrane protein</topology>
    </subcellularLocation>
</comment>
<sequence>EDLLTLHLSPAVSTTMQSPSIITSAVTTAGLENTEGHRNPSLVNLGATVGVVVATAVLITPVYVMLIFLWWKKREQLKGRQRISMAATLTLVLLLQASRLKLNPQPGNSAGYNRVKEFGVNQPAYLSGVQGGSIEISFSFYFPWELTEDPQMTILWRWKDFHGEFIYNSTSGFIHEHFKDRLTLNWTQPQTSGVLKILDLKEEDQNTYFCRVHLKARNQKEMWQSISGTRLTITRVRTTMQSPSIVTSAVTTAELEDTEGQRNPSLVNLGATVGVVVATTVLITPVYVMLIFLWWKRRPAD</sequence>
<name>A0AAW0GVM2_MYOGA</name>
<feature type="transmembrane region" description="Helical" evidence="5">
    <location>
        <begin position="269"/>
        <end position="295"/>
    </location>
</feature>
<proteinExistence type="predicted"/>
<dbReference type="Pfam" id="PF07686">
    <property type="entry name" value="V-set"/>
    <property type="match status" value="1"/>
</dbReference>
<dbReference type="GO" id="GO:0071944">
    <property type="term" value="C:cell periphery"/>
    <property type="evidence" value="ECO:0007669"/>
    <property type="project" value="UniProtKB-ARBA"/>
</dbReference>
<evidence type="ECO:0000313" key="7">
    <source>
        <dbReference type="EMBL" id="KAK7795399.1"/>
    </source>
</evidence>
<evidence type="ECO:0000313" key="8">
    <source>
        <dbReference type="Proteomes" id="UP001488838"/>
    </source>
</evidence>
<dbReference type="InterPro" id="IPR036179">
    <property type="entry name" value="Ig-like_dom_sf"/>
</dbReference>
<keyword evidence="8" id="KW-1185">Reference proteome</keyword>
<dbReference type="AlphaFoldDB" id="A0AAW0GVM2"/>
<evidence type="ECO:0000256" key="1">
    <source>
        <dbReference type="ARBA" id="ARBA00004167"/>
    </source>
</evidence>
<dbReference type="Proteomes" id="UP001488838">
    <property type="component" value="Unassembled WGS sequence"/>
</dbReference>
<feature type="transmembrane region" description="Helical" evidence="5">
    <location>
        <begin position="45"/>
        <end position="71"/>
    </location>
</feature>
<dbReference type="PANTHER" id="PTHR15549">
    <property type="entry name" value="PAIRED IMMUNOGLOBULIN-LIKE TYPE 2 RECEPTOR"/>
    <property type="match status" value="1"/>
</dbReference>
<keyword evidence="2 5" id="KW-0812">Transmembrane</keyword>
<dbReference type="EMBL" id="JBBHLL010002477">
    <property type="protein sequence ID" value="KAK7795399.1"/>
    <property type="molecule type" value="Genomic_DNA"/>
</dbReference>
<dbReference type="InterPro" id="IPR013106">
    <property type="entry name" value="Ig_V-set"/>
</dbReference>
<evidence type="ECO:0000256" key="5">
    <source>
        <dbReference type="SAM" id="Phobius"/>
    </source>
</evidence>
<dbReference type="InterPro" id="IPR003599">
    <property type="entry name" value="Ig_sub"/>
</dbReference>
<feature type="non-terminal residue" evidence="7">
    <location>
        <position position="1"/>
    </location>
</feature>
<evidence type="ECO:0000256" key="4">
    <source>
        <dbReference type="ARBA" id="ARBA00023136"/>
    </source>
</evidence>
<dbReference type="Gene3D" id="2.60.40.10">
    <property type="entry name" value="Immunoglobulins"/>
    <property type="match status" value="1"/>
</dbReference>
<reference evidence="7 8" key="1">
    <citation type="journal article" date="2023" name="bioRxiv">
        <title>Conserved and derived expression patterns and positive selection on dental genes reveal complex evolutionary context of ever-growing rodent molars.</title>
        <authorList>
            <person name="Calamari Z.T."/>
            <person name="Song A."/>
            <person name="Cohen E."/>
            <person name="Akter M."/>
            <person name="Roy R.D."/>
            <person name="Hallikas O."/>
            <person name="Christensen M.M."/>
            <person name="Li P."/>
            <person name="Marangoni P."/>
            <person name="Jernvall J."/>
            <person name="Klein O.D."/>
        </authorList>
    </citation>
    <scope>NUCLEOTIDE SEQUENCE [LARGE SCALE GENOMIC DNA]</scope>
    <source>
        <strain evidence="7">V071</strain>
    </source>
</reference>
<keyword evidence="3 5" id="KW-1133">Transmembrane helix</keyword>
<accession>A0AAW0GVM2</accession>
<evidence type="ECO:0000259" key="6">
    <source>
        <dbReference type="SMART" id="SM00409"/>
    </source>
</evidence>
<evidence type="ECO:0000256" key="2">
    <source>
        <dbReference type="ARBA" id="ARBA00022692"/>
    </source>
</evidence>
<dbReference type="PANTHER" id="PTHR15549:SF15">
    <property type="entry name" value="PAIRED IMMUNOGLOBULIN-LIKE TYPE 2 RECEPTOR BETA-RELATED"/>
    <property type="match status" value="1"/>
</dbReference>
<dbReference type="InterPro" id="IPR013783">
    <property type="entry name" value="Ig-like_fold"/>
</dbReference>
<protein>
    <recommendedName>
        <fullName evidence="6">Immunoglobulin domain-containing protein</fullName>
    </recommendedName>
</protein>
<gene>
    <name evidence="7" type="ORF">U0070_002083</name>
</gene>